<comment type="caution">
    <text evidence="2">The sequence shown here is derived from an EMBL/GenBank/DDBJ whole genome shotgun (WGS) entry which is preliminary data.</text>
</comment>
<evidence type="ECO:0000256" key="1">
    <source>
        <dbReference type="SAM" id="Phobius"/>
    </source>
</evidence>
<feature type="transmembrane region" description="Helical" evidence="1">
    <location>
        <begin position="31"/>
        <end position="54"/>
    </location>
</feature>
<keyword evidence="1" id="KW-0472">Membrane</keyword>
<protein>
    <submittedName>
        <fullName evidence="2">Uncharacterized protein</fullName>
    </submittedName>
</protein>
<keyword evidence="1" id="KW-0812">Transmembrane</keyword>
<dbReference type="Proteomes" id="UP000318571">
    <property type="component" value="Chromosome 10"/>
</dbReference>
<dbReference type="EMBL" id="VCGU01000458">
    <property type="protein sequence ID" value="TRY63808.1"/>
    <property type="molecule type" value="Genomic_DNA"/>
</dbReference>
<sequence>MPLEDSVIHSEYRNEDEILFMAQSSHPDNSTLVAIFVITVVTLLMIALITWKLCSLCNKWYKRRDELRPPCLNCNLIAMGEAVSYADGSCPQCGNNT</sequence>
<evidence type="ECO:0000313" key="3">
    <source>
        <dbReference type="Proteomes" id="UP000318571"/>
    </source>
</evidence>
<gene>
    <name evidence="2" type="ORF">TCAL_15191</name>
</gene>
<dbReference type="AlphaFoldDB" id="A0A553NEH8"/>
<keyword evidence="3" id="KW-1185">Reference proteome</keyword>
<keyword evidence="1" id="KW-1133">Transmembrane helix</keyword>
<reference evidence="2 3" key="1">
    <citation type="journal article" date="2018" name="Nat. Ecol. Evol.">
        <title>Genomic signatures of mitonuclear coevolution across populations of Tigriopus californicus.</title>
        <authorList>
            <person name="Barreto F.S."/>
            <person name="Watson E.T."/>
            <person name="Lima T.G."/>
            <person name="Willett C.S."/>
            <person name="Edmands S."/>
            <person name="Li W."/>
            <person name="Burton R.S."/>
        </authorList>
    </citation>
    <scope>NUCLEOTIDE SEQUENCE [LARGE SCALE GENOMIC DNA]</scope>
    <source>
        <strain evidence="2 3">San Diego</strain>
    </source>
</reference>
<proteinExistence type="predicted"/>
<accession>A0A553NEH8</accession>
<organism evidence="2 3">
    <name type="scientific">Tigriopus californicus</name>
    <name type="common">Marine copepod</name>
    <dbReference type="NCBI Taxonomy" id="6832"/>
    <lineage>
        <taxon>Eukaryota</taxon>
        <taxon>Metazoa</taxon>
        <taxon>Ecdysozoa</taxon>
        <taxon>Arthropoda</taxon>
        <taxon>Crustacea</taxon>
        <taxon>Multicrustacea</taxon>
        <taxon>Hexanauplia</taxon>
        <taxon>Copepoda</taxon>
        <taxon>Harpacticoida</taxon>
        <taxon>Harpacticidae</taxon>
        <taxon>Tigriopus</taxon>
    </lineage>
</organism>
<evidence type="ECO:0000313" key="2">
    <source>
        <dbReference type="EMBL" id="TRY63808.1"/>
    </source>
</evidence>
<name>A0A553NEH8_TIGCA</name>